<dbReference type="Proteomes" id="UP000316726">
    <property type="component" value="Chromosome 1"/>
</dbReference>
<feature type="coiled-coil region" evidence="1">
    <location>
        <begin position="274"/>
        <end position="322"/>
    </location>
</feature>
<evidence type="ECO:0000313" key="3">
    <source>
        <dbReference type="EMBL" id="QDZ18464.1"/>
    </source>
</evidence>
<feature type="region of interest" description="Disordered" evidence="2">
    <location>
        <begin position="1"/>
        <end position="82"/>
    </location>
</feature>
<keyword evidence="4" id="KW-1185">Reference proteome</keyword>
<name>A0A5B8ME74_9CHLO</name>
<evidence type="ECO:0000313" key="4">
    <source>
        <dbReference type="Proteomes" id="UP000316726"/>
    </source>
</evidence>
<organism evidence="3 4">
    <name type="scientific">Chloropicon primus</name>
    <dbReference type="NCBI Taxonomy" id="1764295"/>
    <lineage>
        <taxon>Eukaryota</taxon>
        <taxon>Viridiplantae</taxon>
        <taxon>Chlorophyta</taxon>
        <taxon>Chloropicophyceae</taxon>
        <taxon>Chloropicales</taxon>
        <taxon>Chloropicaceae</taxon>
        <taxon>Chloropicon</taxon>
    </lineage>
</organism>
<proteinExistence type="predicted"/>
<evidence type="ECO:0000256" key="2">
    <source>
        <dbReference type="SAM" id="MobiDB-lite"/>
    </source>
</evidence>
<sequence>MSGNEGRRMSLKEISRAHFTTSLSNQSTPASSPKVKRTGNAGSTAFGRSLGTQQRRASTSSAVDRRLSMSASSSSARRRVSVAGGMVTPRAAATPTTPQVAAYSSRMVDKLQIRCEELEGEVDTIRKESAKREEDLRTILREAKVDIKALGVKLKQKDLEATELRKELERAQSKLLETEMTDEIHDENLKQLRLELQKSTNKVEALEKALSDKGTADRAAIFEEKKEKERILIESREQELEHLKAVDLVKQEVNESMVREMEAKSVADARLRELREKDDVIQRLELELAEEREHSSALEQDLELAESNLLAINETLKAVSRQQTCGKDLIKQSKELSEAKVAMELAKKNYMESDAALAKERFFHAEDLSGMVVERACHREMAQHNQQRILGVLRAMRTGITVAQGKLEEYVQAKAA</sequence>
<feature type="compositionally biased region" description="Polar residues" evidence="2">
    <location>
        <begin position="18"/>
        <end position="31"/>
    </location>
</feature>
<protein>
    <submittedName>
        <fullName evidence="3">Uncharacterized protein</fullName>
    </submittedName>
</protein>
<feature type="coiled-coil region" evidence="1">
    <location>
        <begin position="108"/>
        <end position="209"/>
    </location>
</feature>
<gene>
    <name evidence="3" type="ORF">A3770_01p09820</name>
</gene>
<reference evidence="3 4" key="1">
    <citation type="submission" date="2018-07" db="EMBL/GenBank/DDBJ databases">
        <title>The complete nuclear genome of the prasinophyte Chloropicon primus (CCMP1205).</title>
        <authorList>
            <person name="Pombert J.-F."/>
            <person name="Otis C."/>
            <person name="Turmel M."/>
            <person name="Lemieux C."/>
        </authorList>
    </citation>
    <scope>NUCLEOTIDE SEQUENCE [LARGE SCALE GENOMIC DNA]</scope>
    <source>
        <strain evidence="3 4">CCMP1205</strain>
    </source>
</reference>
<dbReference type="EMBL" id="CP031034">
    <property type="protein sequence ID" value="QDZ18464.1"/>
    <property type="molecule type" value="Genomic_DNA"/>
</dbReference>
<feature type="compositionally biased region" description="Basic and acidic residues" evidence="2">
    <location>
        <begin position="1"/>
        <end position="16"/>
    </location>
</feature>
<keyword evidence="1" id="KW-0175">Coiled coil</keyword>
<feature type="compositionally biased region" description="Polar residues" evidence="2">
    <location>
        <begin position="50"/>
        <end position="62"/>
    </location>
</feature>
<evidence type="ECO:0000256" key="1">
    <source>
        <dbReference type="SAM" id="Coils"/>
    </source>
</evidence>
<accession>A0A5B8ME74</accession>
<dbReference type="AlphaFoldDB" id="A0A5B8ME74"/>